<feature type="disulfide bond" evidence="11">
    <location>
        <begin position="79"/>
        <end position="108"/>
    </location>
</feature>
<dbReference type="InterPro" id="IPR036026">
    <property type="entry name" value="Seven-hairpin_glycosidases"/>
</dbReference>
<sequence length="247" mass="28225">SAVDTVMSHIHALPKRAGLVPIFVNADTGKFRPGSTITLGARGDSYYEYLLKQWLQSGKTENWLRDDFVDSMDGDHLVCFLPGTLMLAVQNGLDKKYEQFAKDLLETCVQMYKRMPTGLSAELVYFNQGPSKHEDIQVRPLDAHCLLRPETVESLFILYRLTKDKKYQDYGWSIFQAIEQHAKISTGGYSSLNSVKDTKLGFRDKMESFFLGETLKYLFLLFSDVDMVPLDKFVFNTEAHLLPIRKS</sequence>
<dbReference type="Pfam" id="PF01532">
    <property type="entry name" value="Glyco_hydro_47"/>
    <property type="match status" value="1"/>
</dbReference>
<dbReference type="GO" id="GO:0005783">
    <property type="term" value="C:endoplasmic reticulum"/>
    <property type="evidence" value="ECO:0007669"/>
    <property type="project" value="TreeGrafter"/>
</dbReference>
<evidence type="ECO:0000256" key="8">
    <source>
        <dbReference type="ARBA" id="ARBA00047669"/>
    </source>
</evidence>
<keyword evidence="6 10" id="KW-0106">Calcium</keyword>
<keyword evidence="5 12" id="KW-0378">Hydrolase</keyword>
<proteinExistence type="inferred from homology"/>
<dbReference type="AlphaFoldDB" id="A0A3M6UD11"/>
<evidence type="ECO:0000256" key="4">
    <source>
        <dbReference type="ARBA" id="ARBA00022723"/>
    </source>
</evidence>
<organism evidence="13 14">
    <name type="scientific">Pocillopora damicornis</name>
    <name type="common">Cauliflower coral</name>
    <name type="synonym">Millepora damicornis</name>
    <dbReference type="NCBI Taxonomy" id="46731"/>
    <lineage>
        <taxon>Eukaryota</taxon>
        <taxon>Metazoa</taxon>
        <taxon>Cnidaria</taxon>
        <taxon>Anthozoa</taxon>
        <taxon>Hexacorallia</taxon>
        <taxon>Scleractinia</taxon>
        <taxon>Astrocoeniina</taxon>
        <taxon>Pocilloporidae</taxon>
        <taxon>Pocillopora</taxon>
    </lineage>
</organism>
<keyword evidence="14" id="KW-1185">Reference proteome</keyword>
<dbReference type="EMBL" id="RCHS01001756">
    <property type="protein sequence ID" value="RMX51560.1"/>
    <property type="molecule type" value="Genomic_DNA"/>
</dbReference>
<name>A0A3M6UD11_POCDA</name>
<dbReference type="Proteomes" id="UP000275408">
    <property type="component" value="Unassembled WGS sequence"/>
</dbReference>
<evidence type="ECO:0000256" key="9">
    <source>
        <dbReference type="ARBA" id="ARBA00048605"/>
    </source>
</evidence>
<dbReference type="GO" id="GO:0005509">
    <property type="term" value="F:calcium ion binding"/>
    <property type="evidence" value="ECO:0007669"/>
    <property type="project" value="InterPro"/>
</dbReference>
<dbReference type="PANTHER" id="PTHR11742:SF55">
    <property type="entry name" value="ENDOPLASMIC RETICULUM MANNOSYL-OLIGOSACCHARIDE 1,2-ALPHA-MANNOSIDASE"/>
    <property type="match status" value="1"/>
</dbReference>
<reference evidence="13 14" key="1">
    <citation type="journal article" date="2018" name="Sci. Rep.">
        <title>Comparative analysis of the Pocillopora damicornis genome highlights role of immune system in coral evolution.</title>
        <authorList>
            <person name="Cunning R."/>
            <person name="Bay R.A."/>
            <person name="Gillette P."/>
            <person name="Baker A.C."/>
            <person name="Traylor-Knowles N."/>
        </authorList>
    </citation>
    <scope>NUCLEOTIDE SEQUENCE [LARGE SCALE GENOMIC DNA]</scope>
    <source>
        <strain evidence="13">RSMAS</strain>
        <tissue evidence="13">Whole animal</tissue>
    </source>
</reference>
<protein>
    <recommendedName>
        <fullName evidence="12">alpha-1,2-Mannosidase</fullName>
        <ecNumber evidence="12">3.2.1.-</ecNumber>
    </recommendedName>
</protein>
<evidence type="ECO:0000256" key="3">
    <source>
        <dbReference type="ARBA" id="ARBA00007658"/>
    </source>
</evidence>
<evidence type="ECO:0000256" key="11">
    <source>
        <dbReference type="PIRSR" id="PIRSR601382-3"/>
    </source>
</evidence>
<comment type="catalytic activity">
    <reaction evidence="9">
        <text>N(4)-(alpha-D-Man-(1-&gt;2)-alpha-D-Man-(1-&gt;2)-alpha-D-Man-(1-&gt;3)-[alpha-D-Man-(1-&gt;2)-alpha-D-Man-(1-&gt;3)-[alpha-D-Man-(1-&gt;2)-alpha-D-Man-(1-&gt;6)]-alpha-D-Man-(1-&gt;6)]-beta-D-Man-(1-&gt;4)-beta-D-GlcNAc-(1-&gt;4)-beta-D-GlcNAc)-L-asparaginyl-[protein] (N-glucan mannose isomer 9A1,2,3B1,2,3) + 4 H2O = N(4)-(alpha-D-Man-(1-&gt;3)-[alpha-D-Man-(1-&gt;3)-[alpha-D-Man-(1-&gt;6)]-alpha-D-Man-(1-&gt;6)]-beta-D-Man-(1-&gt;4)-beta-D-GlcNAc-(1-&gt;4)-beta-D-GlcNAc)-L-asparaginyl-[protein] (N-glucan mannose isomer 5A1,2) + 4 beta-D-mannose</text>
        <dbReference type="Rhea" id="RHEA:56008"/>
        <dbReference type="Rhea" id="RHEA-COMP:14356"/>
        <dbReference type="Rhea" id="RHEA-COMP:14367"/>
        <dbReference type="ChEBI" id="CHEBI:15377"/>
        <dbReference type="ChEBI" id="CHEBI:28563"/>
        <dbReference type="ChEBI" id="CHEBI:59087"/>
        <dbReference type="ChEBI" id="CHEBI:139493"/>
        <dbReference type="EC" id="3.2.1.113"/>
    </reaction>
</comment>
<dbReference type="OrthoDB" id="8118055at2759"/>
<comment type="cofactor">
    <cofactor evidence="1 10">
        <name>Ca(2+)</name>
        <dbReference type="ChEBI" id="CHEBI:29108"/>
    </cofactor>
</comment>
<evidence type="ECO:0000256" key="7">
    <source>
        <dbReference type="ARBA" id="ARBA00023157"/>
    </source>
</evidence>
<evidence type="ECO:0000256" key="10">
    <source>
        <dbReference type="PIRSR" id="PIRSR601382-2"/>
    </source>
</evidence>
<comment type="catalytic activity">
    <reaction evidence="8">
        <text>N(4)-(alpha-D-Man-(1-&gt;2)-alpha-D-Man-(1-&gt;2)-alpha-D-Man-(1-&gt;3)-[alpha-D-Man-(1-&gt;3)-[alpha-D-Man-(1-&gt;2)-alpha-D-Man-(1-&gt;6)]-alpha-D-Man-(1-&gt;6)]-beta-D-Man-(1-&gt;4)-beta-D-GlcNAc-(1-&gt;4)-beta-D-GlcNAc)-L-asparaginyl-[protein] (N-glucan mannose isomer 8A1,2,3B1,3) + 3 H2O = N(4)-(alpha-D-Man-(1-&gt;3)-[alpha-D-Man-(1-&gt;3)-[alpha-D-Man-(1-&gt;6)]-alpha-D-Man-(1-&gt;6)]-beta-D-Man-(1-&gt;4)-beta-D-GlcNAc-(1-&gt;4)-beta-D-GlcNAc)-L-asparaginyl-[protein] (N-glucan mannose isomer 5A1,2) + 3 beta-D-mannose</text>
        <dbReference type="Rhea" id="RHEA:56028"/>
        <dbReference type="Rhea" id="RHEA-COMP:14358"/>
        <dbReference type="Rhea" id="RHEA-COMP:14367"/>
        <dbReference type="ChEBI" id="CHEBI:15377"/>
        <dbReference type="ChEBI" id="CHEBI:28563"/>
        <dbReference type="ChEBI" id="CHEBI:59087"/>
        <dbReference type="ChEBI" id="CHEBI:60628"/>
        <dbReference type="EC" id="3.2.1.113"/>
    </reaction>
</comment>
<keyword evidence="4 10" id="KW-0479">Metal-binding</keyword>
<dbReference type="GO" id="GO:0004571">
    <property type="term" value="F:mannosyl-oligosaccharide 1,2-alpha-mannosidase activity"/>
    <property type="evidence" value="ECO:0007669"/>
    <property type="project" value="UniProtKB-EC"/>
</dbReference>
<evidence type="ECO:0000256" key="12">
    <source>
        <dbReference type="RuleBase" id="RU361193"/>
    </source>
</evidence>
<dbReference type="PANTHER" id="PTHR11742">
    <property type="entry name" value="MANNOSYL-OLIGOSACCHARIDE ALPHA-1,2-MANNOSIDASE-RELATED"/>
    <property type="match status" value="1"/>
</dbReference>
<keyword evidence="12" id="KW-0326">Glycosidase</keyword>
<dbReference type="GO" id="GO:0016020">
    <property type="term" value="C:membrane"/>
    <property type="evidence" value="ECO:0007669"/>
    <property type="project" value="InterPro"/>
</dbReference>
<comment type="caution">
    <text evidence="13">The sequence shown here is derived from an EMBL/GenBank/DDBJ whole genome shotgun (WGS) entry which is preliminary data.</text>
</comment>
<keyword evidence="7 11" id="KW-1015">Disulfide bond</keyword>
<comment type="pathway">
    <text evidence="2">Protein modification; protein glycosylation.</text>
</comment>
<dbReference type="InterPro" id="IPR050749">
    <property type="entry name" value="Glycosyl_Hydrolase_47"/>
</dbReference>
<dbReference type="Gene3D" id="1.50.10.10">
    <property type="match status" value="2"/>
</dbReference>
<evidence type="ECO:0000256" key="1">
    <source>
        <dbReference type="ARBA" id="ARBA00001913"/>
    </source>
</evidence>
<dbReference type="GO" id="GO:0005975">
    <property type="term" value="P:carbohydrate metabolic process"/>
    <property type="evidence" value="ECO:0007669"/>
    <property type="project" value="InterPro"/>
</dbReference>
<dbReference type="EC" id="3.2.1.-" evidence="12"/>
<evidence type="ECO:0000313" key="14">
    <source>
        <dbReference type="Proteomes" id="UP000275408"/>
    </source>
</evidence>
<feature type="binding site" evidence="10">
    <location>
        <position position="237"/>
    </location>
    <ligand>
        <name>Ca(2+)</name>
        <dbReference type="ChEBI" id="CHEBI:29108"/>
    </ligand>
</feature>
<evidence type="ECO:0000256" key="6">
    <source>
        <dbReference type="ARBA" id="ARBA00022837"/>
    </source>
</evidence>
<dbReference type="InterPro" id="IPR001382">
    <property type="entry name" value="Glyco_hydro_47"/>
</dbReference>
<dbReference type="STRING" id="46731.A0A3M6UD11"/>
<dbReference type="SUPFAM" id="SSF48225">
    <property type="entry name" value="Seven-hairpin glycosidases"/>
    <property type="match status" value="1"/>
</dbReference>
<accession>A0A3M6UD11</accession>
<dbReference type="InterPro" id="IPR012341">
    <property type="entry name" value="6hp_glycosidase-like_sf"/>
</dbReference>
<evidence type="ECO:0000313" key="13">
    <source>
        <dbReference type="EMBL" id="RMX51560.1"/>
    </source>
</evidence>
<comment type="similarity">
    <text evidence="3 12">Belongs to the glycosyl hydrolase 47 family.</text>
</comment>
<dbReference type="PRINTS" id="PR00747">
    <property type="entry name" value="GLYHDRLASE47"/>
</dbReference>
<feature type="non-terminal residue" evidence="13">
    <location>
        <position position="1"/>
    </location>
</feature>
<evidence type="ECO:0000256" key="2">
    <source>
        <dbReference type="ARBA" id="ARBA00004922"/>
    </source>
</evidence>
<gene>
    <name evidence="13" type="ORF">pdam_00024288</name>
</gene>
<evidence type="ECO:0000256" key="5">
    <source>
        <dbReference type="ARBA" id="ARBA00022801"/>
    </source>
</evidence>